<proteinExistence type="predicted"/>
<keyword evidence="1" id="KW-0472">Membrane</keyword>
<keyword evidence="1" id="KW-1133">Transmembrane helix</keyword>
<feature type="transmembrane region" description="Helical" evidence="1">
    <location>
        <begin position="6"/>
        <end position="24"/>
    </location>
</feature>
<keyword evidence="1" id="KW-0812">Transmembrane</keyword>
<evidence type="ECO:0000313" key="2">
    <source>
        <dbReference type="EMBL" id="RSL34629.1"/>
    </source>
</evidence>
<dbReference type="Proteomes" id="UP000275076">
    <property type="component" value="Unassembled WGS sequence"/>
</dbReference>
<gene>
    <name evidence="2" type="ORF">D7Z54_05680</name>
</gene>
<organism evidence="2 3">
    <name type="scientific">Salibacterium salarium</name>
    <dbReference type="NCBI Taxonomy" id="284579"/>
    <lineage>
        <taxon>Bacteria</taxon>
        <taxon>Bacillati</taxon>
        <taxon>Bacillota</taxon>
        <taxon>Bacilli</taxon>
        <taxon>Bacillales</taxon>
        <taxon>Bacillaceae</taxon>
    </lineage>
</organism>
<sequence>MTQSIVLLFIFLFICLFMGLLFLYRKVHDLSSELNEWKNALLFLKRSFEKEGKEAEKEEIRHHLHMRALQIRDTVYKQTKAPHPRAIEETSTEIGYHSSTLRNMFGPEKSLKMENFFKIYNTYINTYWKTSRGNIRKVFRGKSSEPNNEYDTIKQASFQLLHELDKGLEDFE</sequence>
<dbReference type="AlphaFoldDB" id="A0A3R9QN91"/>
<protein>
    <submittedName>
        <fullName evidence="2">Uncharacterized protein</fullName>
    </submittedName>
</protein>
<dbReference type="EMBL" id="RBVX01000003">
    <property type="protein sequence ID" value="RSL34629.1"/>
    <property type="molecule type" value="Genomic_DNA"/>
</dbReference>
<keyword evidence="3" id="KW-1185">Reference proteome</keyword>
<evidence type="ECO:0000256" key="1">
    <source>
        <dbReference type="SAM" id="Phobius"/>
    </source>
</evidence>
<accession>A0A3R9QN91</accession>
<name>A0A3R9QN91_9BACI</name>
<evidence type="ECO:0000313" key="3">
    <source>
        <dbReference type="Proteomes" id="UP000275076"/>
    </source>
</evidence>
<dbReference type="RefSeq" id="WP_125554860.1">
    <property type="nucleotide sequence ID" value="NZ_RBVX01000003.1"/>
</dbReference>
<reference evidence="2 3" key="1">
    <citation type="submission" date="2018-10" db="EMBL/GenBank/DDBJ databases">
        <title>Draft genome sequence of Bacillus salarius IM0101, isolated from a hypersaline soil in Inner Mongolia, China.</title>
        <authorList>
            <person name="Yamprayoonswat W."/>
            <person name="Boonvisut S."/>
            <person name="Jumpathong W."/>
            <person name="Sittihan S."/>
            <person name="Ruangsuj P."/>
            <person name="Wanthongcharoen S."/>
            <person name="Thongpramul N."/>
            <person name="Pimmason S."/>
            <person name="Yu B."/>
            <person name="Yasawong M."/>
        </authorList>
    </citation>
    <scope>NUCLEOTIDE SEQUENCE [LARGE SCALE GENOMIC DNA]</scope>
    <source>
        <strain evidence="2 3">IM0101</strain>
    </source>
</reference>
<dbReference type="OrthoDB" id="2971021at2"/>
<comment type="caution">
    <text evidence="2">The sequence shown here is derived from an EMBL/GenBank/DDBJ whole genome shotgun (WGS) entry which is preliminary data.</text>
</comment>